<accession>L5KYJ5</accession>
<dbReference type="EMBL" id="KB030474">
    <property type="protein sequence ID" value="ELK16260.1"/>
    <property type="molecule type" value="Genomic_DNA"/>
</dbReference>
<evidence type="ECO:0000313" key="2">
    <source>
        <dbReference type="Proteomes" id="UP000010552"/>
    </source>
</evidence>
<name>L5KYJ5_PTEAL</name>
<organism evidence="1 2">
    <name type="scientific">Pteropus alecto</name>
    <name type="common">Black flying fox</name>
    <dbReference type="NCBI Taxonomy" id="9402"/>
    <lineage>
        <taxon>Eukaryota</taxon>
        <taxon>Metazoa</taxon>
        <taxon>Chordata</taxon>
        <taxon>Craniata</taxon>
        <taxon>Vertebrata</taxon>
        <taxon>Euteleostomi</taxon>
        <taxon>Mammalia</taxon>
        <taxon>Eutheria</taxon>
        <taxon>Laurasiatheria</taxon>
        <taxon>Chiroptera</taxon>
        <taxon>Yinpterochiroptera</taxon>
        <taxon>Pteropodoidea</taxon>
        <taxon>Pteropodidae</taxon>
        <taxon>Pteropodinae</taxon>
        <taxon>Pteropus</taxon>
    </lineage>
</organism>
<dbReference type="AlphaFoldDB" id="L5KYJ5"/>
<protein>
    <submittedName>
        <fullName evidence="1">Uncharacterized protein</fullName>
    </submittedName>
</protein>
<dbReference type="Proteomes" id="UP000010552">
    <property type="component" value="Unassembled WGS sequence"/>
</dbReference>
<keyword evidence="2" id="KW-1185">Reference proteome</keyword>
<dbReference type="InParanoid" id="L5KYJ5"/>
<evidence type="ECO:0000313" key="1">
    <source>
        <dbReference type="EMBL" id="ELK16260.1"/>
    </source>
</evidence>
<sequence>MGTDSFHPVRTQSWLQALPKRPALETSRCRLGTGRSNLKQKRALGISSDAAREIQLTREQRSQRRSPGAVRLEKWARLLRSGSLGRGLGPGVHRVP</sequence>
<proteinExistence type="predicted"/>
<gene>
    <name evidence="1" type="ORF">PAL_GLEAN10017778</name>
</gene>
<reference evidence="2" key="1">
    <citation type="journal article" date="2013" name="Science">
        <title>Comparative analysis of bat genomes provides insight into the evolution of flight and immunity.</title>
        <authorList>
            <person name="Zhang G."/>
            <person name="Cowled C."/>
            <person name="Shi Z."/>
            <person name="Huang Z."/>
            <person name="Bishop-Lilly K.A."/>
            <person name="Fang X."/>
            <person name="Wynne J.W."/>
            <person name="Xiong Z."/>
            <person name="Baker M.L."/>
            <person name="Zhao W."/>
            <person name="Tachedjian M."/>
            <person name="Zhu Y."/>
            <person name="Zhou P."/>
            <person name="Jiang X."/>
            <person name="Ng J."/>
            <person name="Yang L."/>
            <person name="Wu L."/>
            <person name="Xiao J."/>
            <person name="Feng Y."/>
            <person name="Chen Y."/>
            <person name="Sun X."/>
            <person name="Zhang Y."/>
            <person name="Marsh G.A."/>
            <person name="Crameri G."/>
            <person name="Broder C.C."/>
            <person name="Frey K.G."/>
            <person name="Wang L.F."/>
            <person name="Wang J."/>
        </authorList>
    </citation>
    <scope>NUCLEOTIDE SEQUENCE [LARGE SCALE GENOMIC DNA]</scope>
</reference>